<gene>
    <name evidence="2" type="ORF">EJA19_08925</name>
</gene>
<dbReference type="OrthoDB" id="9806505at2"/>
<dbReference type="Proteomes" id="UP000270620">
    <property type="component" value="Unassembled WGS sequence"/>
</dbReference>
<evidence type="ECO:0000313" key="3">
    <source>
        <dbReference type="Proteomes" id="UP000270620"/>
    </source>
</evidence>
<sequence length="118" mass="13336">MKLKITFSNVELTATMYDNPTSRDFISMLPITTELEDYASNEKIFYPEEKLTKEGAPSGYEPKTGDITYYAPWGDVAIFYKDFSYSSGLISIGKIHGDGIKKLKNVGNEKVTFELLEE</sequence>
<evidence type="ECO:0000313" key="2">
    <source>
        <dbReference type="EMBL" id="RSK39054.1"/>
    </source>
</evidence>
<dbReference type="RefSeq" id="WP_125468029.1">
    <property type="nucleotide sequence ID" value="NZ_RWBG01000004.1"/>
</dbReference>
<comment type="caution">
    <text evidence="2">The sequence shown here is derived from an EMBL/GenBank/DDBJ whole genome shotgun (WGS) entry which is preliminary data.</text>
</comment>
<name>A0A428JY35_9FLAO</name>
<dbReference type="Pfam" id="PF18050">
    <property type="entry name" value="Cyclophil_like2"/>
    <property type="match status" value="1"/>
</dbReference>
<dbReference type="InterPro" id="IPR041183">
    <property type="entry name" value="Cyclophilin-like"/>
</dbReference>
<evidence type="ECO:0000259" key="1">
    <source>
        <dbReference type="Pfam" id="PF18050"/>
    </source>
</evidence>
<proteinExistence type="predicted"/>
<dbReference type="SUPFAM" id="SSF50891">
    <property type="entry name" value="Cyclophilin-like"/>
    <property type="match status" value="1"/>
</dbReference>
<keyword evidence="3" id="KW-1185">Reference proteome</keyword>
<dbReference type="Gene3D" id="2.40.100.20">
    <property type="match status" value="1"/>
</dbReference>
<protein>
    <recommendedName>
        <fullName evidence="1">Cyclophilin-like domain-containing protein</fullName>
    </recommendedName>
</protein>
<accession>A0A428JY35</accession>
<dbReference type="InterPro" id="IPR029000">
    <property type="entry name" value="Cyclophilin-like_dom_sf"/>
</dbReference>
<organism evidence="2 3">
    <name type="scientific">Mangrovimonas spongiae</name>
    <dbReference type="NCBI Taxonomy" id="2494697"/>
    <lineage>
        <taxon>Bacteria</taxon>
        <taxon>Pseudomonadati</taxon>
        <taxon>Bacteroidota</taxon>
        <taxon>Flavobacteriia</taxon>
        <taxon>Flavobacteriales</taxon>
        <taxon>Flavobacteriaceae</taxon>
        <taxon>Mangrovimonas</taxon>
    </lineage>
</organism>
<dbReference type="EMBL" id="RWBG01000004">
    <property type="protein sequence ID" value="RSK39054.1"/>
    <property type="molecule type" value="Genomic_DNA"/>
</dbReference>
<feature type="domain" description="Cyclophilin-like" evidence="1">
    <location>
        <begin position="5"/>
        <end position="114"/>
    </location>
</feature>
<dbReference type="AlphaFoldDB" id="A0A428JY35"/>
<reference evidence="2 3" key="1">
    <citation type="submission" date="2018-12" db="EMBL/GenBank/DDBJ databases">
        <title>Mangrovimonas spongiae sp. nov., a novel member of the genus Mangrovimonas isolated from marine sponge.</title>
        <authorList>
            <person name="Zhuang L."/>
            <person name="Luo L."/>
        </authorList>
    </citation>
    <scope>NUCLEOTIDE SEQUENCE [LARGE SCALE GENOMIC DNA]</scope>
    <source>
        <strain evidence="2 3">HN-E26</strain>
    </source>
</reference>